<name>D7DAJ9_STAHD</name>
<feature type="transmembrane region" description="Helical" evidence="1">
    <location>
        <begin position="117"/>
        <end position="136"/>
    </location>
</feature>
<reference evidence="3" key="1">
    <citation type="submission" date="2010-05" db="EMBL/GenBank/DDBJ databases">
        <title>Complete sequence of Staphylothermus hellenicus DSM 12710.</title>
        <authorList>
            <consortium name="US DOE Joint Genome Institute"/>
            <person name="Lucas S."/>
            <person name="Copeland A."/>
            <person name="Lapidus A."/>
            <person name="Cheng J.-F."/>
            <person name="Bruce D."/>
            <person name="Goodwin L."/>
            <person name="Pitluck S."/>
            <person name="Davenport K."/>
            <person name="Detter J.C."/>
            <person name="Han C."/>
            <person name="Tapia R."/>
            <person name="Larimer F."/>
            <person name="Land M."/>
            <person name="Hauser L."/>
            <person name="Kyrpides N."/>
            <person name="Mikhailova N."/>
            <person name="Anderson I.J."/>
            <person name="Woyke T."/>
        </authorList>
    </citation>
    <scope>NUCLEOTIDE SEQUENCE [LARGE SCALE GENOMIC DNA]</scope>
    <source>
        <strain evidence="3">DSM 12710 / JCM 10830 / BK20S6-10-b1 / P8</strain>
    </source>
</reference>
<feature type="transmembrane region" description="Helical" evidence="1">
    <location>
        <begin position="142"/>
        <end position="164"/>
    </location>
</feature>
<gene>
    <name evidence="2" type="ordered locus">Shell_0046</name>
</gene>
<dbReference type="OrthoDB" id="377932at2157"/>
<feature type="transmembrane region" description="Helical" evidence="1">
    <location>
        <begin position="59"/>
        <end position="78"/>
    </location>
</feature>
<organism evidence="2 3">
    <name type="scientific">Staphylothermus hellenicus (strain DSM 12710 / JCM 10830 / BK20S6-10-b1 / P8)</name>
    <dbReference type="NCBI Taxonomy" id="591019"/>
    <lineage>
        <taxon>Archaea</taxon>
        <taxon>Thermoproteota</taxon>
        <taxon>Thermoprotei</taxon>
        <taxon>Desulfurococcales</taxon>
        <taxon>Desulfurococcaceae</taxon>
        <taxon>Staphylothermus</taxon>
    </lineage>
</organism>
<evidence type="ECO:0000256" key="1">
    <source>
        <dbReference type="SAM" id="Phobius"/>
    </source>
</evidence>
<dbReference type="GeneID" id="9233335"/>
<dbReference type="AlphaFoldDB" id="D7DAJ9"/>
<dbReference type="Pfam" id="PF07758">
    <property type="entry name" value="DUF1614"/>
    <property type="match status" value="1"/>
</dbReference>
<keyword evidence="1" id="KW-0472">Membrane</keyword>
<feature type="transmembrane region" description="Helical" evidence="1">
    <location>
        <begin position="7"/>
        <end position="24"/>
    </location>
</feature>
<feature type="transmembrane region" description="Helical" evidence="1">
    <location>
        <begin position="84"/>
        <end position="105"/>
    </location>
</feature>
<accession>D7DAJ9</accession>
<dbReference type="RefSeq" id="WP_013142394.1">
    <property type="nucleotide sequence ID" value="NC_014205.1"/>
</dbReference>
<keyword evidence="3" id="KW-1185">Reference proteome</keyword>
<proteinExistence type="predicted"/>
<dbReference type="InterPro" id="IPR011672">
    <property type="entry name" value="DUF1614"/>
</dbReference>
<keyword evidence="1" id="KW-1133">Transmembrane helix</keyword>
<protein>
    <recommendedName>
        <fullName evidence="4">DUF1614 domain-containing protein</fullName>
    </recommendedName>
</protein>
<sequence>MKLIHIFTRTTLYVISGIVTYLSLSTATNTYYAVLETTIIVAAIIISDLKKSFIRIGKSIGLSIAGFIIPFIFSIELILRLYNIFSSVALDFFIGLLICIIINYLNSITYRKLGVLLLDLLIPLLTISAVSVIIVTKNNLDPLLVSPLSIVLGSFSSIIGLDLLNMRRELGKIYVFGGNNVFDAIFLETFLAPSLSYAILVLSIM</sequence>
<keyword evidence="1" id="KW-0812">Transmembrane</keyword>
<reference evidence="2 3" key="2">
    <citation type="journal article" date="2011" name="Stand. Genomic Sci.">
        <title>Complete genome sequence of Staphylothermus hellenicus P8.</title>
        <authorList>
            <person name="Anderson I."/>
            <person name="Wirth R."/>
            <person name="Lucas S."/>
            <person name="Copeland A."/>
            <person name="Lapidus A."/>
            <person name="Cheng J.F."/>
            <person name="Goodwin L."/>
            <person name="Pitluck S."/>
            <person name="Davenport K."/>
            <person name="Detter J.C."/>
            <person name="Han C."/>
            <person name="Tapia R."/>
            <person name="Land M."/>
            <person name="Hauser L."/>
            <person name="Pati A."/>
            <person name="Mikhailova N."/>
            <person name="Woyke T."/>
            <person name="Klenk H.P."/>
            <person name="Kyrpides N."/>
            <person name="Ivanova N."/>
        </authorList>
    </citation>
    <scope>NUCLEOTIDE SEQUENCE [LARGE SCALE GENOMIC DNA]</scope>
    <source>
        <strain evidence="3">DSM 12710 / JCM 10830 / BK20S6-10-b1 / P8</strain>
    </source>
</reference>
<feature type="transmembrane region" description="Helical" evidence="1">
    <location>
        <begin position="30"/>
        <end position="47"/>
    </location>
</feature>
<evidence type="ECO:0000313" key="2">
    <source>
        <dbReference type="EMBL" id="ADI31196.1"/>
    </source>
</evidence>
<evidence type="ECO:0000313" key="3">
    <source>
        <dbReference type="Proteomes" id="UP000002573"/>
    </source>
</evidence>
<dbReference type="KEGG" id="shc:Shell_0046"/>
<dbReference type="Proteomes" id="UP000002573">
    <property type="component" value="Chromosome"/>
</dbReference>
<evidence type="ECO:0008006" key="4">
    <source>
        <dbReference type="Google" id="ProtNLM"/>
    </source>
</evidence>
<feature type="transmembrane region" description="Helical" evidence="1">
    <location>
        <begin position="185"/>
        <end position="204"/>
    </location>
</feature>
<dbReference type="HOGENOM" id="CLU_1335105_0_0_2"/>
<dbReference type="eggNOG" id="arCOG12417">
    <property type="taxonomic scope" value="Archaea"/>
</dbReference>
<dbReference type="EMBL" id="CP002051">
    <property type="protein sequence ID" value="ADI31196.1"/>
    <property type="molecule type" value="Genomic_DNA"/>
</dbReference>